<evidence type="ECO:0000256" key="1">
    <source>
        <dbReference type="ARBA" id="ARBA00004141"/>
    </source>
</evidence>
<dbReference type="AlphaFoldDB" id="A0A9D1SP53"/>
<feature type="transmembrane region" description="Helical" evidence="6">
    <location>
        <begin position="72"/>
        <end position="96"/>
    </location>
</feature>
<feature type="transmembrane region" description="Helical" evidence="6">
    <location>
        <begin position="12"/>
        <end position="29"/>
    </location>
</feature>
<accession>A0A9D1SP53</accession>
<sequence length="386" mass="42900">MKSLKVSTYRKLDFIVAIVHLAIVLGLIFVYFRYLFWPTAPFVFSFVIAMMLQKPLRAIDKKLKSKKWHTFFSILFVVLLLVIVLGPVALLLSLAIGQISDFVSSLIQQMSDLPKLLGDIRTWLLDVLQFLPDSIYNDLASSLNELITNVQNGMSLSEMQIDPSTITNGISSGIGGIYNVARNIPSALIGIVIGVIATIYFTKDYTIVTKAIVRQLPENKKTLLPELKHIFSTTVLKLIRSYGLIMLVTFTELCISFYVMQMAGVLKTNYIPLIALAIAVFDILPVAGTGGILIPWIIISLILGNYQLAIGLLITYALISVIRQYIEPKIVGSSLGVHPLITLASMYFGLKLFGFMGIIIMPLCIMTLKAFNDSGRIHLYKSAERN</sequence>
<dbReference type="Pfam" id="PF01594">
    <property type="entry name" value="AI-2E_transport"/>
    <property type="match status" value="1"/>
</dbReference>
<keyword evidence="5 6" id="KW-0472">Membrane</keyword>
<feature type="transmembrane region" description="Helical" evidence="6">
    <location>
        <begin position="306"/>
        <end position="326"/>
    </location>
</feature>
<evidence type="ECO:0000313" key="8">
    <source>
        <dbReference type="Proteomes" id="UP000824125"/>
    </source>
</evidence>
<dbReference type="PANTHER" id="PTHR21716:SF68">
    <property type="entry name" value="TRANSPORT PROTEIN YTVI-RELATED"/>
    <property type="match status" value="1"/>
</dbReference>
<dbReference type="Proteomes" id="UP000824125">
    <property type="component" value="Unassembled WGS sequence"/>
</dbReference>
<evidence type="ECO:0000256" key="4">
    <source>
        <dbReference type="ARBA" id="ARBA00022989"/>
    </source>
</evidence>
<dbReference type="InterPro" id="IPR002549">
    <property type="entry name" value="AI-2E-like"/>
</dbReference>
<gene>
    <name evidence="7" type="primary">ytvI</name>
    <name evidence="7" type="ORF">IAD23_04585</name>
</gene>
<organism evidence="7 8">
    <name type="scientific">Candidatus Scybalenecus merdavium</name>
    <dbReference type="NCBI Taxonomy" id="2840939"/>
    <lineage>
        <taxon>Bacteria</taxon>
        <taxon>Bacillati</taxon>
        <taxon>Bacillota</taxon>
        <taxon>Clostridia</taxon>
        <taxon>Eubacteriales</taxon>
        <taxon>Oscillospiraceae</taxon>
        <taxon>Oscillospiraceae incertae sedis</taxon>
        <taxon>Candidatus Scybalenecus</taxon>
    </lineage>
</organism>
<keyword evidence="4 6" id="KW-1133">Transmembrane helix</keyword>
<evidence type="ECO:0000256" key="3">
    <source>
        <dbReference type="ARBA" id="ARBA00022692"/>
    </source>
</evidence>
<dbReference type="InterPro" id="IPR014227">
    <property type="entry name" value="YtvI-like"/>
</dbReference>
<feature type="transmembrane region" description="Helical" evidence="6">
    <location>
        <begin position="35"/>
        <end position="52"/>
    </location>
</feature>
<evidence type="ECO:0000256" key="2">
    <source>
        <dbReference type="ARBA" id="ARBA00009773"/>
    </source>
</evidence>
<reference evidence="7" key="1">
    <citation type="submission" date="2020-10" db="EMBL/GenBank/DDBJ databases">
        <authorList>
            <person name="Gilroy R."/>
        </authorList>
    </citation>
    <scope>NUCLEOTIDE SEQUENCE</scope>
    <source>
        <strain evidence="7">CHK176-6737</strain>
    </source>
</reference>
<proteinExistence type="inferred from homology"/>
<protein>
    <submittedName>
        <fullName evidence="7">Sporulation integral membrane protein YtvI</fullName>
    </submittedName>
</protein>
<evidence type="ECO:0000256" key="5">
    <source>
        <dbReference type="ARBA" id="ARBA00023136"/>
    </source>
</evidence>
<dbReference type="NCBIfam" id="TIGR02872">
    <property type="entry name" value="spore_ytvI"/>
    <property type="match status" value="1"/>
</dbReference>
<evidence type="ECO:0000313" key="7">
    <source>
        <dbReference type="EMBL" id="HIU69216.1"/>
    </source>
</evidence>
<name>A0A9D1SP53_9FIRM</name>
<comment type="caution">
    <text evidence="7">The sequence shown here is derived from an EMBL/GenBank/DDBJ whole genome shotgun (WGS) entry which is preliminary data.</text>
</comment>
<dbReference type="GO" id="GO:0016020">
    <property type="term" value="C:membrane"/>
    <property type="evidence" value="ECO:0007669"/>
    <property type="project" value="UniProtKB-SubCell"/>
</dbReference>
<comment type="similarity">
    <text evidence="2">Belongs to the autoinducer-2 exporter (AI-2E) (TC 2.A.86) family.</text>
</comment>
<feature type="transmembrane region" description="Helical" evidence="6">
    <location>
        <begin position="270"/>
        <end position="299"/>
    </location>
</feature>
<dbReference type="GO" id="GO:0055085">
    <property type="term" value="P:transmembrane transport"/>
    <property type="evidence" value="ECO:0007669"/>
    <property type="project" value="TreeGrafter"/>
</dbReference>
<dbReference type="PANTHER" id="PTHR21716">
    <property type="entry name" value="TRANSMEMBRANE PROTEIN"/>
    <property type="match status" value="1"/>
</dbReference>
<keyword evidence="3 6" id="KW-0812">Transmembrane</keyword>
<feature type="transmembrane region" description="Helical" evidence="6">
    <location>
        <begin position="242"/>
        <end position="264"/>
    </location>
</feature>
<feature type="transmembrane region" description="Helical" evidence="6">
    <location>
        <begin position="184"/>
        <end position="202"/>
    </location>
</feature>
<dbReference type="EMBL" id="DVNM01000024">
    <property type="protein sequence ID" value="HIU69216.1"/>
    <property type="molecule type" value="Genomic_DNA"/>
</dbReference>
<feature type="transmembrane region" description="Helical" evidence="6">
    <location>
        <begin position="346"/>
        <end position="368"/>
    </location>
</feature>
<evidence type="ECO:0000256" key="6">
    <source>
        <dbReference type="SAM" id="Phobius"/>
    </source>
</evidence>
<comment type="subcellular location">
    <subcellularLocation>
        <location evidence="1">Membrane</location>
        <topology evidence="1">Multi-pass membrane protein</topology>
    </subcellularLocation>
</comment>
<reference evidence="7" key="2">
    <citation type="journal article" date="2021" name="PeerJ">
        <title>Extensive microbial diversity within the chicken gut microbiome revealed by metagenomics and culture.</title>
        <authorList>
            <person name="Gilroy R."/>
            <person name="Ravi A."/>
            <person name="Getino M."/>
            <person name="Pursley I."/>
            <person name="Horton D.L."/>
            <person name="Alikhan N.F."/>
            <person name="Baker D."/>
            <person name="Gharbi K."/>
            <person name="Hall N."/>
            <person name="Watson M."/>
            <person name="Adriaenssens E.M."/>
            <person name="Foster-Nyarko E."/>
            <person name="Jarju S."/>
            <person name="Secka A."/>
            <person name="Antonio M."/>
            <person name="Oren A."/>
            <person name="Chaudhuri R.R."/>
            <person name="La Ragione R."/>
            <person name="Hildebrand F."/>
            <person name="Pallen M.J."/>
        </authorList>
    </citation>
    <scope>NUCLEOTIDE SEQUENCE</scope>
    <source>
        <strain evidence="7">CHK176-6737</strain>
    </source>
</reference>